<evidence type="ECO:0000256" key="3">
    <source>
        <dbReference type="ARBA" id="ARBA00022475"/>
    </source>
</evidence>
<evidence type="ECO:0000256" key="7">
    <source>
        <dbReference type="RuleBase" id="RU363032"/>
    </source>
</evidence>
<evidence type="ECO:0000256" key="5">
    <source>
        <dbReference type="ARBA" id="ARBA00022989"/>
    </source>
</evidence>
<feature type="domain" description="ABC transmembrane type-1" evidence="8">
    <location>
        <begin position="74"/>
        <end position="272"/>
    </location>
</feature>
<dbReference type="CDD" id="cd06261">
    <property type="entry name" value="TM_PBP2"/>
    <property type="match status" value="1"/>
</dbReference>
<feature type="transmembrane region" description="Helical" evidence="7">
    <location>
        <begin position="141"/>
        <end position="161"/>
    </location>
</feature>
<accession>A0A927GTD9</accession>
<sequence length="290" mass="32741">MFTRTWGERLFDWFNFLFLLLLGLCTLYPFIYVLTLSLMTPADALAMRVNFIPDNPTLASYEKVFAHPYLWQAYFNTIVRTVLGVSLMLLMTSLVAYPLSRRGFSHRGGIMKLLVFSMLFNGGMIPMYLLVKNLGLLNSVWALVLPGAVTAFNVIIMKNFFEGIPGEIIEAARIDGAGELRIYARIILPLSVPVLAVIALWGAVTHWNAWFDAMLYMHDSDKQVLQLFVRRTVIEEAVSLTPGEELNREAYTPETLKAATIMIVSLPILMVYPFVQRFFVKGVLLGSLKG</sequence>
<dbReference type="GO" id="GO:0005886">
    <property type="term" value="C:plasma membrane"/>
    <property type="evidence" value="ECO:0007669"/>
    <property type="project" value="UniProtKB-SubCell"/>
</dbReference>
<keyword evidence="6 7" id="KW-0472">Membrane</keyword>
<evidence type="ECO:0000256" key="4">
    <source>
        <dbReference type="ARBA" id="ARBA00022692"/>
    </source>
</evidence>
<evidence type="ECO:0000256" key="2">
    <source>
        <dbReference type="ARBA" id="ARBA00022448"/>
    </source>
</evidence>
<dbReference type="InterPro" id="IPR000515">
    <property type="entry name" value="MetI-like"/>
</dbReference>
<protein>
    <submittedName>
        <fullName evidence="9">Carbohydrate ABC transporter permease</fullName>
    </submittedName>
</protein>
<dbReference type="GO" id="GO:0055085">
    <property type="term" value="P:transmembrane transport"/>
    <property type="evidence" value="ECO:0007669"/>
    <property type="project" value="InterPro"/>
</dbReference>
<keyword evidence="3" id="KW-1003">Cell membrane</keyword>
<evidence type="ECO:0000313" key="9">
    <source>
        <dbReference type="EMBL" id="MBD2847246.1"/>
    </source>
</evidence>
<gene>
    <name evidence="9" type="ORF">IDH44_18765</name>
</gene>
<feature type="transmembrane region" description="Helical" evidence="7">
    <location>
        <begin position="78"/>
        <end position="97"/>
    </location>
</feature>
<reference evidence="9" key="1">
    <citation type="submission" date="2020-09" db="EMBL/GenBank/DDBJ databases">
        <title>A novel bacterium of genus Paenibacillus, isolated from South China Sea.</title>
        <authorList>
            <person name="Huang H."/>
            <person name="Mo K."/>
            <person name="Hu Y."/>
        </authorList>
    </citation>
    <scope>NUCLEOTIDE SEQUENCE</scope>
    <source>
        <strain evidence="9">IB182496</strain>
    </source>
</reference>
<keyword evidence="10" id="KW-1185">Reference proteome</keyword>
<organism evidence="9 10">
    <name type="scientific">Paenibacillus sabuli</name>
    <dbReference type="NCBI Taxonomy" id="2772509"/>
    <lineage>
        <taxon>Bacteria</taxon>
        <taxon>Bacillati</taxon>
        <taxon>Bacillota</taxon>
        <taxon>Bacilli</taxon>
        <taxon>Bacillales</taxon>
        <taxon>Paenibacillaceae</taxon>
        <taxon>Paenibacillus</taxon>
    </lineage>
</organism>
<name>A0A927GTD9_9BACL</name>
<dbReference type="SUPFAM" id="SSF161098">
    <property type="entry name" value="MetI-like"/>
    <property type="match status" value="1"/>
</dbReference>
<dbReference type="Gene3D" id="1.10.3720.10">
    <property type="entry name" value="MetI-like"/>
    <property type="match status" value="1"/>
</dbReference>
<comment type="caution">
    <text evidence="9">The sequence shown here is derived from an EMBL/GenBank/DDBJ whole genome shotgun (WGS) entry which is preliminary data.</text>
</comment>
<keyword evidence="5 7" id="KW-1133">Transmembrane helix</keyword>
<dbReference type="AlphaFoldDB" id="A0A927GTD9"/>
<dbReference type="Pfam" id="PF00528">
    <property type="entry name" value="BPD_transp_1"/>
    <property type="match status" value="1"/>
</dbReference>
<dbReference type="PANTHER" id="PTHR43744:SF9">
    <property type="entry name" value="POLYGALACTURONAN_RHAMNOGALACTURONAN TRANSPORT SYSTEM PERMEASE PROTEIN YTCP"/>
    <property type="match status" value="1"/>
</dbReference>
<feature type="transmembrane region" description="Helical" evidence="7">
    <location>
        <begin position="256"/>
        <end position="275"/>
    </location>
</feature>
<proteinExistence type="inferred from homology"/>
<evidence type="ECO:0000259" key="8">
    <source>
        <dbReference type="PROSITE" id="PS50928"/>
    </source>
</evidence>
<evidence type="ECO:0000256" key="1">
    <source>
        <dbReference type="ARBA" id="ARBA00004651"/>
    </source>
</evidence>
<dbReference type="PROSITE" id="PS50928">
    <property type="entry name" value="ABC_TM1"/>
    <property type="match status" value="1"/>
</dbReference>
<evidence type="ECO:0000313" key="10">
    <source>
        <dbReference type="Proteomes" id="UP000621560"/>
    </source>
</evidence>
<dbReference type="RefSeq" id="WP_190920352.1">
    <property type="nucleotide sequence ID" value="NZ_JACXIZ010000035.1"/>
</dbReference>
<dbReference type="PANTHER" id="PTHR43744">
    <property type="entry name" value="ABC TRANSPORTER PERMEASE PROTEIN MG189-RELATED-RELATED"/>
    <property type="match status" value="1"/>
</dbReference>
<keyword evidence="4 7" id="KW-0812">Transmembrane</keyword>
<dbReference type="InterPro" id="IPR035906">
    <property type="entry name" value="MetI-like_sf"/>
</dbReference>
<feature type="transmembrane region" description="Helical" evidence="7">
    <location>
        <begin position="12"/>
        <end position="31"/>
    </location>
</feature>
<feature type="transmembrane region" description="Helical" evidence="7">
    <location>
        <begin position="182"/>
        <end position="204"/>
    </location>
</feature>
<comment type="subcellular location">
    <subcellularLocation>
        <location evidence="1 7">Cell membrane</location>
        <topology evidence="1 7">Multi-pass membrane protein</topology>
    </subcellularLocation>
</comment>
<evidence type="ECO:0000256" key="6">
    <source>
        <dbReference type="ARBA" id="ARBA00023136"/>
    </source>
</evidence>
<dbReference type="Proteomes" id="UP000621560">
    <property type="component" value="Unassembled WGS sequence"/>
</dbReference>
<comment type="similarity">
    <text evidence="7">Belongs to the binding-protein-dependent transport system permease family.</text>
</comment>
<feature type="transmembrane region" description="Helical" evidence="7">
    <location>
        <begin position="109"/>
        <end position="129"/>
    </location>
</feature>
<keyword evidence="2 7" id="KW-0813">Transport</keyword>
<dbReference type="EMBL" id="JACXIZ010000035">
    <property type="protein sequence ID" value="MBD2847246.1"/>
    <property type="molecule type" value="Genomic_DNA"/>
</dbReference>